<accession>A0A0B1SZH9</accession>
<proteinExistence type="inferred from homology"/>
<evidence type="ECO:0000256" key="1">
    <source>
        <dbReference type="ARBA" id="ARBA00000032"/>
    </source>
</evidence>
<evidence type="ECO:0000313" key="9">
    <source>
        <dbReference type="Proteomes" id="UP000053660"/>
    </source>
</evidence>
<dbReference type="AlphaFoldDB" id="A0A0B1SZH9"/>
<gene>
    <name evidence="8" type="ORF">OESDEN_10858</name>
</gene>
<evidence type="ECO:0000256" key="3">
    <source>
        <dbReference type="ARBA" id="ARBA00012646"/>
    </source>
</evidence>
<dbReference type="InterPro" id="IPR029033">
    <property type="entry name" value="His_PPase_superfam"/>
</dbReference>
<keyword evidence="7" id="KW-0325">Glycoprotein</keyword>
<name>A0A0B1SZH9_OESDE</name>
<evidence type="ECO:0000256" key="6">
    <source>
        <dbReference type="ARBA" id="ARBA00023157"/>
    </source>
</evidence>
<keyword evidence="4" id="KW-0732">Signal</keyword>
<evidence type="ECO:0000313" key="8">
    <source>
        <dbReference type="EMBL" id="KHJ89321.1"/>
    </source>
</evidence>
<dbReference type="GO" id="GO:0003993">
    <property type="term" value="F:acid phosphatase activity"/>
    <property type="evidence" value="ECO:0007669"/>
    <property type="project" value="UniProtKB-EC"/>
</dbReference>
<keyword evidence="6" id="KW-1015">Disulfide bond</keyword>
<reference evidence="8 9" key="1">
    <citation type="submission" date="2014-03" db="EMBL/GenBank/DDBJ databases">
        <title>Draft genome of the hookworm Oesophagostomum dentatum.</title>
        <authorList>
            <person name="Mitreva M."/>
        </authorList>
    </citation>
    <scope>NUCLEOTIDE SEQUENCE [LARGE SCALE GENOMIC DNA]</scope>
    <source>
        <strain evidence="8 9">OD-Hann</strain>
    </source>
</reference>
<evidence type="ECO:0000256" key="4">
    <source>
        <dbReference type="ARBA" id="ARBA00022729"/>
    </source>
</evidence>
<dbReference type="Pfam" id="PF00328">
    <property type="entry name" value="His_Phos_2"/>
    <property type="match status" value="1"/>
</dbReference>
<organism evidence="8 9">
    <name type="scientific">Oesophagostomum dentatum</name>
    <name type="common">Nodular worm</name>
    <dbReference type="NCBI Taxonomy" id="61180"/>
    <lineage>
        <taxon>Eukaryota</taxon>
        <taxon>Metazoa</taxon>
        <taxon>Ecdysozoa</taxon>
        <taxon>Nematoda</taxon>
        <taxon>Chromadorea</taxon>
        <taxon>Rhabditida</taxon>
        <taxon>Rhabditina</taxon>
        <taxon>Rhabditomorpha</taxon>
        <taxon>Strongyloidea</taxon>
        <taxon>Strongylidae</taxon>
        <taxon>Oesophagostomum</taxon>
    </lineage>
</organism>
<dbReference type="PANTHER" id="PTHR11567">
    <property type="entry name" value="ACID PHOSPHATASE-RELATED"/>
    <property type="match status" value="1"/>
</dbReference>
<keyword evidence="9" id="KW-1185">Reference proteome</keyword>
<dbReference type="OrthoDB" id="258392at2759"/>
<dbReference type="EC" id="3.1.3.2" evidence="3"/>
<dbReference type="CDD" id="cd07061">
    <property type="entry name" value="HP_HAP_like"/>
    <property type="match status" value="1"/>
</dbReference>
<dbReference type="InterPro" id="IPR050645">
    <property type="entry name" value="Histidine_acid_phosphatase"/>
</dbReference>
<dbReference type="PANTHER" id="PTHR11567:SF211">
    <property type="entry name" value="PROSTATIC ACID PHOSPHATASE"/>
    <property type="match status" value="1"/>
</dbReference>
<dbReference type="Gene3D" id="3.40.50.1240">
    <property type="entry name" value="Phosphoglycerate mutase-like"/>
    <property type="match status" value="1"/>
</dbReference>
<dbReference type="Proteomes" id="UP000053660">
    <property type="component" value="Unassembled WGS sequence"/>
</dbReference>
<evidence type="ECO:0000256" key="5">
    <source>
        <dbReference type="ARBA" id="ARBA00022801"/>
    </source>
</evidence>
<comment type="catalytic activity">
    <reaction evidence="1">
        <text>a phosphate monoester + H2O = an alcohol + phosphate</text>
        <dbReference type="Rhea" id="RHEA:15017"/>
        <dbReference type="ChEBI" id="CHEBI:15377"/>
        <dbReference type="ChEBI" id="CHEBI:30879"/>
        <dbReference type="ChEBI" id="CHEBI:43474"/>
        <dbReference type="ChEBI" id="CHEBI:67140"/>
        <dbReference type="EC" id="3.1.3.2"/>
    </reaction>
</comment>
<dbReference type="SUPFAM" id="SSF53254">
    <property type="entry name" value="Phosphoglycerate mutase-like"/>
    <property type="match status" value="1"/>
</dbReference>
<dbReference type="InterPro" id="IPR000560">
    <property type="entry name" value="His_Pase_clade-2"/>
</dbReference>
<evidence type="ECO:0000256" key="7">
    <source>
        <dbReference type="ARBA" id="ARBA00023180"/>
    </source>
</evidence>
<dbReference type="EMBL" id="KN554379">
    <property type="protein sequence ID" value="KHJ89321.1"/>
    <property type="molecule type" value="Genomic_DNA"/>
</dbReference>
<keyword evidence="5" id="KW-0378">Hydrolase</keyword>
<protein>
    <recommendedName>
        <fullName evidence="3">acid phosphatase</fullName>
        <ecNumber evidence="3">3.1.3.2</ecNumber>
    </recommendedName>
</protein>
<comment type="similarity">
    <text evidence="2">Belongs to the histidine acid phosphatase family.</text>
</comment>
<evidence type="ECO:0000256" key="2">
    <source>
        <dbReference type="ARBA" id="ARBA00005375"/>
    </source>
</evidence>
<sequence length="144" mass="16402">MKVRGGPFLNEIADRMNTKIECANSNEGKCKWLNGLKYYAYSIHDSTMYQFFVLLGIEKKIVSGPLPEYAAAATVELWIDKVDRRSYFRLMYHPEDGAGIYPVTKEIDGCADNEYCDLEVLKNIASKYRIEMPIPEASTRSVSN</sequence>